<comment type="caution">
    <text evidence="1">The sequence shown here is derived from an EMBL/GenBank/DDBJ whole genome shotgun (WGS) entry which is preliminary data.</text>
</comment>
<sequence length="259" mass="29013">MALPTFESATSRVYTAYDIADPPPHPGPAWTRFVCISDTHSRIYKVPPGDVLLHSGDLSSWGSPKQLEKTLKWLNSLPHPTKIVIAGNHDLCLDIEWIEGGTMGTQEYTQSLDLIKRYGKRIKYLEYESHRFTTKRGRTWEVYGSPAVPRYVPGSFQYEGTIAAQAIYSRIPPSTEILLTHTPPHGICDETKRHKRAGCPVLTKRLANEDLNCIRLHVFGHIHEAYGAYVTPPEVPNERVSVNAALPNSDCAIIVDLLN</sequence>
<protein>
    <submittedName>
        <fullName evidence="1">Metallo-dependent phosphatase</fullName>
    </submittedName>
</protein>
<gene>
    <name evidence="1" type="ORF">BDY19DRAFT_986660</name>
</gene>
<reference evidence="1" key="1">
    <citation type="journal article" date="2021" name="Environ. Microbiol.">
        <title>Gene family expansions and transcriptome signatures uncover fungal adaptations to wood decay.</title>
        <authorList>
            <person name="Hage H."/>
            <person name="Miyauchi S."/>
            <person name="Viragh M."/>
            <person name="Drula E."/>
            <person name="Min B."/>
            <person name="Chaduli D."/>
            <person name="Navarro D."/>
            <person name="Favel A."/>
            <person name="Norest M."/>
            <person name="Lesage-Meessen L."/>
            <person name="Balint B."/>
            <person name="Merenyi Z."/>
            <person name="de Eugenio L."/>
            <person name="Morin E."/>
            <person name="Martinez A.T."/>
            <person name="Baldrian P."/>
            <person name="Stursova M."/>
            <person name="Martinez M.J."/>
            <person name="Novotny C."/>
            <person name="Magnuson J.K."/>
            <person name="Spatafora J.W."/>
            <person name="Maurice S."/>
            <person name="Pangilinan J."/>
            <person name="Andreopoulos W."/>
            <person name="LaButti K."/>
            <person name="Hundley H."/>
            <person name="Na H."/>
            <person name="Kuo A."/>
            <person name="Barry K."/>
            <person name="Lipzen A."/>
            <person name="Henrissat B."/>
            <person name="Riley R."/>
            <person name="Ahrendt S."/>
            <person name="Nagy L.G."/>
            <person name="Grigoriev I.V."/>
            <person name="Martin F."/>
            <person name="Rosso M.N."/>
        </authorList>
    </citation>
    <scope>NUCLEOTIDE SEQUENCE</scope>
    <source>
        <strain evidence="1">CBS 384.51</strain>
    </source>
</reference>
<proteinExistence type="predicted"/>
<dbReference type="EMBL" id="MU274924">
    <property type="protein sequence ID" value="KAI0086417.1"/>
    <property type="molecule type" value="Genomic_DNA"/>
</dbReference>
<accession>A0ACB8TWJ9</accession>
<evidence type="ECO:0000313" key="2">
    <source>
        <dbReference type="Proteomes" id="UP001055072"/>
    </source>
</evidence>
<organism evidence="1 2">
    <name type="scientific">Irpex rosettiformis</name>
    <dbReference type="NCBI Taxonomy" id="378272"/>
    <lineage>
        <taxon>Eukaryota</taxon>
        <taxon>Fungi</taxon>
        <taxon>Dikarya</taxon>
        <taxon>Basidiomycota</taxon>
        <taxon>Agaricomycotina</taxon>
        <taxon>Agaricomycetes</taxon>
        <taxon>Polyporales</taxon>
        <taxon>Irpicaceae</taxon>
        <taxon>Irpex</taxon>
    </lineage>
</organism>
<dbReference type="Proteomes" id="UP001055072">
    <property type="component" value="Unassembled WGS sequence"/>
</dbReference>
<evidence type="ECO:0000313" key="1">
    <source>
        <dbReference type="EMBL" id="KAI0086417.1"/>
    </source>
</evidence>
<keyword evidence="2" id="KW-1185">Reference proteome</keyword>
<name>A0ACB8TWJ9_9APHY</name>